<name>A0A1F5S2E5_9BACT</name>
<comment type="caution">
    <text evidence="1">The sequence shown here is derived from an EMBL/GenBank/DDBJ whole genome shotgun (WGS) entry which is preliminary data.</text>
</comment>
<dbReference type="Proteomes" id="UP000177407">
    <property type="component" value="Unassembled WGS sequence"/>
</dbReference>
<sequence>MNRLFSPPSVTCVPPFIQRNEHGIFLRRKGARVEIWKYFVFDISSFLVYYPTIEDKKIIQIKTYYEQGT</sequence>
<dbReference type="AlphaFoldDB" id="A0A1F5S2E5"/>
<evidence type="ECO:0000313" key="2">
    <source>
        <dbReference type="Proteomes" id="UP000177407"/>
    </source>
</evidence>
<reference evidence="1 2" key="1">
    <citation type="journal article" date="2016" name="Nat. Commun.">
        <title>Thousands of microbial genomes shed light on interconnected biogeochemical processes in an aquifer system.</title>
        <authorList>
            <person name="Anantharaman K."/>
            <person name="Brown C.T."/>
            <person name="Hug L.A."/>
            <person name="Sharon I."/>
            <person name="Castelle C.J."/>
            <person name="Probst A.J."/>
            <person name="Thomas B.C."/>
            <person name="Singh A."/>
            <person name="Wilkins M.J."/>
            <person name="Karaoz U."/>
            <person name="Brodie E.L."/>
            <person name="Williams K.H."/>
            <person name="Hubbard S.S."/>
            <person name="Banfield J.F."/>
        </authorList>
    </citation>
    <scope>NUCLEOTIDE SEQUENCE [LARGE SCALE GENOMIC DNA]</scope>
</reference>
<evidence type="ECO:0000313" key="1">
    <source>
        <dbReference type="EMBL" id="OGF20816.1"/>
    </source>
</evidence>
<protein>
    <submittedName>
        <fullName evidence="1">Uncharacterized protein</fullName>
    </submittedName>
</protein>
<gene>
    <name evidence="1" type="ORF">A2257_03560</name>
</gene>
<organism evidence="1 2">
    <name type="scientific">Candidatus Falkowbacteria bacterium RIFOXYA2_FULL_38_12</name>
    <dbReference type="NCBI Taxonomy" id="1797993"/>
    <lineage>
        <taxon>Bacteria</taxon>
        <taxon>Candidatus Falkowiibacteriota</taxon>
    </lineage>
</organism>
<proteinExistence type="predicted"/>
<accession>A0A1F5S2E5</accession>
<dbReference type="EMBL" id="MFGA01000020">
    <property type="protein sequence ID" value="OGF20816.1"/>
    <property type="molecule type" value="Genomic_DNA"/>
</dbReference>